<keyword evidence="5 8" id="KW-1133">Transmembrane helix</keyword>
<keyword evidence="10" id="KW-1185">Reference proteome</keyword>
<keyword evidence="4 8" id="KW-0812">Transmembrane</keyword>
<sequence>MKKYPYLITNYRLVCLLWIAVAAFCWHYKFTPNHYNNYLIFKQVYHHTRAQVNLYDLYPKEYYDLNYYGPTFSVLMAPFALMPDVWGFLFWSLFSAAALLWAVHLLPISEKRRTLLLLLCSIEFANTVHNIQFNTIVTAFIIFSFVMVSRGKDGWAMFFIALGTLIKIYPIAGIAFFIFSKNKKLFVISGLLWAALFFMLPMLISSKSFVLQSYTDWVHALQLKNANNVDLNTTQDISIMGVCRKLLNTASIPNWPFLLFGATVLSAVALRFKQYSSIVFRLQYLAAVLMMVVLFSTGSEHPTYIIAVTGAVLWMFIQKNPFTRRNIVLIVLLLVITGLGPTDAFPKHIRNEIIMNYVMKAWPCLVIWFIMMYELLFKDFVTETSSLILMSDGFKRHQSPEKQAA</sequence>
<evidence type="ECO:0000256" key="6">
    <source>
        <dbReference type="ARBA" id="ARBA00023136"/>
    </source>
</evidence>
<evidence type="ECO:0000256" key="5">
    <source>
        <dbReference type="ARBA" id="ARBA00022989"/>
    </source>
</evidence>
<evidence type="ECO:0000256" key="8">
    <source>
        <dbReference type="SAM" id="Phobius"/>
    </source>
</evidence>
<comment type="caution">
    <text evidence="9">The sequence shown here is derived from an EMBL/GenBank/DDBJ whole genome shotgun (WGS) entry which is preliminary data.</text>
</comment>
<feature type="transmembrane region" description="Helical" evidence="8">
    <location>
        <begin position="279"/>
        <end position="295"/>
    </location>
</feature>
<evidence type="ECO:0000313" key="9">
    <source>
        <dbReference type="EMBL" id="NNU33008.1"/>
    </source>
</evidence>
<dbReference type="Proteomes" id="UP000566071">
    <property type="component" value="Unassembled WGS sequence"/>
</dbReference>
<organism evidence="9 10">
    <name type="scientific">Mucilaginibacter humi</name>
    <dbReference type="NCBI Taxonomy" id="2732510"/>
    <lineage>
        <taxon>Bacteria</taxon>
        <taxon>Pseudomonadati</taxon>
        <taxon>Bacteroidota</taxon>
        <taxon>Sphingobacteriia</taxon>
        <taxon>Sphingobacteriales</taxon>
        <taxon>Sphingobacteriaceae</taxon>
        <taxon>Mucilaginibacter</taxon>
    </lineage>
</organism>
<evidence type="ECO:0000256" key="1">
    <source>
        <dbReference type="ARBA" id="ARBA00004651"/>
    </source>
</evidence>
<name>A0ABX1VZ98_9SPHI</name>
<evidence type="ECO:0000256" key="4">
    <source>
        <dbReference type="ARBA" id="ARBA00022692"/>
    </source>
</evidence>
<dbReference type="Pfam" id="PF09594">
    <property type="entry name" value="GT87"/>
    <property type="match status" value="1"/>
</dbReference>
<dbReference type="EMBL" id="JABFCR010000001">
    <property type="protein sequence ID" value="NNU33008.1"/>
    <property type="molecule type" value="Genomic_DNA"/>
</dbReference>
<keyword evidence="6 8" id="KW-0472">Membrane</keyword>
<keyword evidence="2" id="KW-1003">Cell membrane</keyword>
<feature type="transmembrane region" description="Helical" evidence="8">
    <location>
        <begin position="255"/>
        <end position="272"/>
    </location>
</feature>
<protein>
    <submittedName>
        <fullName evidence="9">DUF2029 domain-containing protein</fullName>
    </submittedName>
</protein>
<comment type="subcellular location">
    <subcellularLocation>
        <location evidence="1">Cell membrane</location>
        <topology evidence="1">Multi-pass membrane protein</topology>
    </subcellularLocation>
</comment>
<feature type="transmembrane region" description="Helical" evidence="8">
    <location>
        <begin position="357"/>
        <end position="377"/>
    </location>
</feature>
<evidence type="ECO:0000256" key="2">
    <source>
        <dbReference type="ARBA" id="ARBA00022475"/>
    </source>
</evidence>
<feature type="transmembrane region" description="Helical" evidence="8">
    <location>
        <begin position="154"/>
        <end position="178"/>
    </location>
</feature>
<evidence type="ECO:0000256" key="3">
    <source>
        <dbReference type="ARBA" id="ARBA00022679"/>
    </source>
</evidence>
<feature type="transmembrane region" description="Helical" evidence="8">
    <location>
        <begin position="115"/>
        <end position="148"/>
    </location>
</feature>
<dbReference type="InterPro" id="IPR018584">
    <property type="entry name" value="GT87"/>
</dbReference>
<proteinExistence type="inferred from homology"/>
<comment type="similarity">
    <text evidence="7">Belongs to the glycosyltransferase 87 family.</text>
</comment>
<feature type="transmembrane region" description="Helical" evidence="8">
    <location>
        <begin position="185"/>
        <end position="204"/>
    </location>
</feature>
<accession>A0ABX1VZ98</accession>
<reference evidence="9 10" key="1">
    <citation type="submission" date="2020-05" db="EMBL/GenBank/DDBJ databases">
        <authorList>
            <person name="Khan S.A."/>
            <person name="Jeon C.O."/>
            <person name="Chun B.H."/>
        </authorList>
    </citation>
    <scope>NUCLEOTIDE SEQUENCE [LARGE SCALE GENOMIC DNA]</scope>
    <source>
        <strain evidence="9 10">S1162</strain>
    </source>
</reference>
<keyword evidence="3" id="KW-0808">Transferase</keyword>
<dbReference type="RefSeq" id="WP_175268712.1">
    <property type="nucleotide sequence ID" value="NZ_JABFCR010000001.1"/>
</dbReference>
<evidence type="ECO:0000313" key="10">
    <source>
        <dbReference type="Proteomes" id="UP000566071"/>
    </source>
</evidence>
<feature type="transmembrane region" description="Helical" evidence="8">
    <location>
        <begin position="85"/>
        <end position="103"/>
    </location>
</feature>
<gene>
    <name evidence="9" type="ORF">HK413_00170</name>
</gene>
<feature type="transmembrane region" description="Helical" evidence="8">
    <location>
        <begin position="326"/>
        <end position="345"/>
    </location>
</feature>
<evidence type="ECO:0000256" key="7">
    <source>
        <dbReference type="ARBA" id="ARBA00024033"/>
    </source>
</evidence>